<dbReference type="InterPro" id="IPR021858">
    <property type="entry name" value="Fun_TF"/>
</dbReference>
<dbReference type="InterPro" id="IPR036864">
    <property type="entry name" value="Zn2-C6_fun-type_DNA-bd_sf"/>
</dbReference>
<evidence type="ECO:0000256" key="1">
    <source>
        <dbReference type="ARBA" id="ARBA00023242"/>
    </source>
</evidence>
<organism evidence="4 5">
    <name type="scientific">Rhypophila decipiens</name>
    <dbReference type="NCBI Taxonomy" id="261697"/>
    <lineage>
        <taxon>Eukaryota</taxon>
        <taxon>Fungi</taxon>
        <taxon>Dikarya</taxon>
        <taxon>Ascomycota</taxon>
        <taxon>Pezizomycotina</taxon>
        <taxon>Sordariomycetes</taxon>
        <taxon>Sordariomycetidae</taxon>
        <taxon>Sordariales</taxon>
        <taxon>Naviculisporaceae</taxon>
        <taxon>Rhypophila</taxon>
    </lineage>
</organism>
<feature type="region of interest" description="Disordered" evidence="2">
    <location>
        <begin position="1"/>
        <end position="50"/>
    </location>
</feature>
<comment type="caution">
    <text evidence="4">The sequence shown here is derived from an EMBL/GenBank/DDBJ whole genome shotgun (WGS) entry which is preliminary data.</text>
</comment>
<dbReference type="PANTHER" id="PTHR47657">
    <property type="entry name" value="STEROL REGULATORY ELEMENT-BINDING PROTEIN ECM22"/>
    <property type="match status" value="1"/>
</dbReference>
<evidence type="ECO:0000313" key="5">
    <source>
        <dbReference type="Proteomes" id="UP001301769"/>
    </source>
</evidence>
<feature type="compositionally biased region" description="Basic residues" evidence="2">
    <location>
        <begin position="34"/>
        <end position="50"/>
    </location>
</feature>
<dbReference type="AlphaFoldDB" id="A0AAN6YLJ2"/>
<dbReference type="InterPro" id="IPR001138">
    <property type="entry name" value="Zn2Cys6_DnaBD"/>
</dbReference>
<dbReference type="PANTHER" id="PTHR47657:SF7">
    <property type="entry name" value="STEROL REGULATORY ELEMENT-BINDING PROTEIN ECM22"/>
    <property type="match status" value="1"/>
</dbReference>
<reference evidence="4" key="1">
    <citation type="journal article" date="2023" name="Mol. Phylogenet. Evol.">
        <title>Genome-scale phylogeny and comparative genomics of the fungal order Sordariales.</title>
        <authorList>
            <person name="Hensen N."/>
            <person name="Bonometti L."/>
            <person name="Westerberg I."/>
            <person name="Brannstrom I.O."/>
            <person name="Guillou S."/>
            <person name="Cros-Aarteil S."/>
            <person name="Calhoun S."/>
            <person name="Haridas S."/>
            <person name="Kuo A."/>
            <person name="Mondo S."/>
            <person name="Pangilinan J."/>
            <person name="Riley R."/>
            <person name="LaButti K."/>
            <person name="Andreopoulos B."/>
            <person name="Lipzen A."/>
            <person name="Chen C."/>
            <person name="Yan M."/>
            <person name="Daum C."/>
            <person name="Ng V."/>
            <person name="Clum A."/>
            <person name="Steindorff A."/>
            <person name="Ohm R.A."/>
            <person name="Martin F."/>
            <person name="Silar P."/>
            <person name="Natvig D.O."/>
            <person name="Lalanne C."/>
            <person name="Gautier V."/>
            <person name="Ament-Velasquez S.L."/>
            <person name="Kruys A."/>
            <person name="Hutchinson M.I."/>
            <person name="Powell A.J."/>
            <person name="Barry K."/>
            <person name="Miller A.N."/>
            <person name="Grigoriev I.V."/>
            <person name="Debuchy R."/>
            <person name="Gladieux P."/>
            <person name="Hiltunen Thoren M."/>
            <person name="Johannesson H."/>
        </authorList>
    </citation>
    <scope>NUCLEOTIDE SEQUENCE</scope>
    <source>
        <strain evidence="4">PSN293</strain>
    </source>
</reference>
<evidence type="ECO:0000313" key="4">
    <source>
        <dbReference type="EMBL" id="KAK4220025.1"/>
    </source>
</evidence>
<dbReference type="PROSITE" id="PS50048">
    <property type="entry name" value="ZN2_CY6_FUNGAL_2"/>
    <property type="match status" value="1"/>
</dbReference>
<sequence>MSNSASSRNSTTPAPDSNQQAPDSPATGPQSSTRVRRKPIPRKGHTKSRRGCYNCKSRKVKCQENLPTCLNCNRIGLVCEYPEPTQVLIRRPVPASLPAPESSLQPVPAPNLFTVDDLRFFHHFVVTAYPPLPIKRDDIWREVAQISYGYDYLVHAMLGLAASHLSLYGQDYTSQALSHRVQAIQSLNKSLNKPCSSRAEGDARFGAIMALTFQASCMPEGMVEFLSMVRGCHIVAAHSMPSFEASAFESFTANGYTSSIRKLIAPGGFVETSDVALFDGFSLSVRALGPLCKSPLEIRFLANTERILKLTKTSVLESFALFTSLYDIISESSNDEFASFTEPTNYAAQLLLIHFILIEYLIGEAALGDVGVRFGFRRRVCIKWLNNLADSLPPEYQPYLKWPKKYCELLRHQKNPLVLRGTAALSSPAPSTSTIS</sequence>
<dbReference type="EMBL" id="MU858046">
    <property type="protein sequence ID" value="KAK4220025.1"/>
    <property type="molecule type" value="Genomic_DNA"/>
</dbReference>
<proteinExistence type="predicted"/>
<dbReference type="Pfam" id="PF11951">
    <property type="entry name" value="Fungal_trans_2"/>
    <property type="match status" value="1"/>
</dbReference>
<dbReference type="GO" id="GO:0008270">
    <property type="term" value="F:zinc ion binding"/>
    <property type="evidence" value="ECO:0007669"/>
    <property type="project" value="InterPro"/>
</dbReference>
<dbReference type="PROSITE" id="PS00463">
    <property type="entry name" value="ZN2_CY6_FUNGAL_1"/>
    <property type="match status" value="1"/>
</dbReference>
<name>A0AAN6YLJ2_9PEZI</name>
<accession>A0AAN6YLJ2</accession>
<reference evidence="4" key="2">
    <citation type="submission" date="2023-05" db="EMBL/GenBank/DDBJ databases">
        <authorList>
            <consortium name="Lawrence Berkeley National Laboratory"/>
            <person name="Steindorff A."/>
            <person name="Hensen N."/>
            <person name="Bonometti L."/>
            <person name="Westerberg I."/>
            <person name="Brannstrom I.O."/>
            <person name="Guillou S."/>
            <person name="Cros-Aarteil S."/>
            <person name="Calhoun S."/>
            <person name="Haridas S."/>
            <person name="Kuo A."/>
            <person name="Mondo S."/>
            <person name="Pangilinan J."/>
            <person name="Riley R."/>
            <person name="Labutti K."/>
            <person name="Andreopoulos B."/>
            <person name="Lipzen A."/>
            <person name="Chen C."/>
            <person name="Yanf M."/>
            <person name="Daum C."/>
            <person name="Ng V."/>
            <person name="Clum A."/>
            <person name="Ohm R."/>
            <person name="Martin F."/>
            <person name="Silar P."/>
            <person name="Natvig D."/>
            <person name="Lalanne C."/>
            <person name="Gautier V."/>
            <person name="Ament-Velasquez S.L."/>
            <person name="Kruys A."/>
            <person name="Hutchinson M.I."/>
            <person name="Powell A.J."/>
            <person name="Barry K."/>
            <person name="Miller A.N."/>
            <person name="Grigoriev I.V."/>
            <person name="Debuchy R."/>
            <person name="Gladieux P."/>
            <person name="Thoren M.H."/>
            <person name="Johannesson H."/>
        </authorList>
    </citation>
    <scope>NUCLEOTIDE SEQUENCE</scope>
    <source>
        <strain evidence="4">PSN293</strain>
    </source>
</reference>
<dbReference type="GO" id="GO:0000981">
    <property type="term" value="F:DNA-binding transcription factor activity, RNA polymerase II-specific"/>
    <property type="evidence" value="ECO:0007669"/>
    <property type="project" value="InterPro"/>
</dbReference>
<protein>
    <recommendedName>
        <fullName evidence="3">Zn(2)-C6 fungal-type domain-containing protein</fullName>
    </recommendedName>
</protein>
<dbReference type="Proteomes" id="UP001301769">
    <property type="component" value="Unassembled WGS sequence"/>
</dbReference>
<dbReference type="CDD" id="cd00067">
    <property type="entry name" value="GAL4"/>
    <property type="match status" value="1"/>
</dbReference>
<keyword evidence="5" id="KW-1185">Reference proteome</keyword>
<gene>
    <name evidence="4" type="ORF">QBC37DRAFT_436347</name>
</gene>
<evidence type="ECO:0000259" key="3">
    <source>
        <dbReference type="PROSITE" id="PS50048"/>
    </source>
</evidence>
<evidence type="ECO:0000256" key="2">
    <source>
        <dbReference type="SAM" id="MobiDB-lite"/>
    </source>
</evidence>
<dbReference type="SUPFAM" id="SSF57701">
    <property type="entry name" value="Zn2/Cys6 DNA-binding domain"/>
    <property type="match status" value="1"/>
</dbReference>
<dbReference type="InterPro" id="IPR052400">
    <property type="entry name" value="Zn2-C6_fungal_TF"/>
</dbReference>
<dbReference type="Pfam" id="PF00172">
    <property type="entry name" value="Zn_clus"/>
    <property type="match status" value="1"/>
</dbReference>
<feature type="compositionally biased region" description="Polar residues" evidence="2">
    <location>
        <begin position="1"/>
        <end position="33"/>
    </location>
</feature>
<dbReference type="Gene3D" id="4.10.240.10">
    <property type="entry name" value="Zn(2)-C6 fungal-type DNA-binding domain"/>
    <property type="match status" value="1"/>
</dbReference>
<keyword evidence="1" id="KW-0539">Nucleus</keyword>
<feature type="domain" description="Zn(2)-C6 fungal-type" evidence="3">
    <location>
        <begin position="51"/>
        <end position="81"/>
    </location>
</feature>
<dbReference type="SMART" id="SM00066">
    <property type="entry name" value="GAL4"/>
    <property type="match status" value="1"/>
</dbReference>